<evidence type="ECO:0000256" key="2">
    <source>
        <dbReference type="ARBA" id="ARBA00022723"/>
    </source>
</evidence>
<dbReference type="EMBL" id="MKIR01000006">
    <property type="protein sequence ID" value="OFI49738.1"/>
    <property type="molecule type" value="Genomic_DNA"/>
</dbReference>
<comment type="caution">
    <text evidence="6">The sequence shown here is derived from an EMBL/GenBank/DDBJ whole genome shotgun (WGS) entry which is preliminary data.</text>
</comment>
<accession>A0A1E8GQH5</accession>
<gene>
    <name evidence="6" type="ORF">BG261_10695</name>
</gene>
<keyword evidence="4" id="KW-0862">Zinc</keyword>
<dbReference type="CDD" id="cd06262">
    <property type="entry name" value="metallo-hydrolase-like_MBL-fold"/>
    <property type="match status" value="1"/>
</dbReference>
<keyword evidence="7" id="KW-1185">Reference proteome</keyword>
<sequence length="213" mass="24290">MKIEKIINKVMNENTYFLSNDTNLIVVDPGSDTKKIMDKIEEINLPLTAILLTHAHYDHIISIPAIKEKYPDVPVYVATPEVTWLYTPEYNQSHQFGHQDGLEDVIVDPADYEYEMYNDYDMDGFKFKVVPTPGHSIGGVSFIFDDDELVLTGDALFKGTVGITNLYTGDYDQLLNGIRTELFTLPKNYEVYPGHGPKTDIGTEKMYNPHFNR</sequence>
<keyword evidence="2" id="KW-0479">Metal-binding</keyword>
<dbReference type="InterPro" id="IPR051453">
    <property type="entry name" value="MBL_Glyoxalase_II"/>
</dbReference>
<evidence type="ECO:0000256" key="3">
    <source>
        <dbReference type="ARBA" id="ARBA00022801"/>
    </source>
</evidence>
<organism evidence="6 7">
    <name type="scientific">Floricoccus tropicus</name>
    <dbReference type="NCBI Taxonomy" id="1859473"/>
    <lineage>
        <taxon>Bacteria</taxon>
        <taxon>Bacillati</taxon>
        <taxon>Bacillota</taxon>
        <taxon>Bacilli</taxon>
        <taxon>Lactobacillales</taxon>
        <taxon>Streptococcaceae</taxon>
        <taxon>Floricoccus</taxon>
    </lineage>
</organism>
<dbReference type="OrthoDB" id="9802248at2"/>
<dbReference type="InterPro" id="IPR036866">
    <property type="entry name" value="RibonucZ/Hydroxyglut_hydro"/>
</dbReference>
<dbReference type="Pfam" id="PF00753">
    <property type="entry name" value="Lactamase_B"/>
    <property type="match status" value="1"/>
</dbReference>
<protein>
    <submittedName>
        <fullName evidence="6">Hydrolase</fullName>
    </submittedName>
</protein>
<dbReference type="AlphaFoldDB" id="A0A1E8GQH5"/>
<dbReference type="PANTHER" id="PTHR46233:SF3">
    <property type="entry name" value="HYDROXYACYLGLUTATHIONE HYDROLASE GLOC"/>
    <property type="match status" value="1"/>
</dbReference>
<evidence type="ECO:0000259" key="5">
    <source>
        <dbReference type="SMART" id="SM00849"/>
    </source>
</evidence>
<dbReference type="RefSeq" id="WP_070791780.1">
    <property type="nucleotide sequence ID" value="NZ_MKIR01000006.1"/>
</dbReference>
<keyword evidence="3 6" id="KW-0378">Hydrolase</keyword>
<feature type="domain" description="Metallo-beta-lactamase" evidence="5">
    <location>
        <begin position="12"/>
        <end position="195"/>
    </location>
</feature>
<dbReference type="InterPro" id="IPR001279">
    <property type="entry name" value="Metallo-B-lactamas"/>
</dbReference>
<dbReference type="GO" id="GO:0046872">
    <property type="term" value="F:metal ion binding"/>
    <property type="evidence" value="ECO:0007669"/>
    <property type="project" value="UniProtKB-KW"/>
</dbReference>
<proteinExistence type="predicted"/>
<reference evidence="7" key="1">
    <citation type="submission" date="2016-09" db="EMBL/GenBank/DDBJ databases">
        <title>Draft genome sequence of a novel species of the family Streptococcaceae isolated from flowers.</title>
        <authorList>
            <person name="Chuah L.-O."/>
            <person name="Yap K.-P."/>
            <person name="Thong K.L."/>
            <person name="Liong M.T."/>
            <person name="Ahmad R."/>
            <person name="Rusul G."/>
        </authorList>
    </citation>
    <scope>NUCLEOTIDE SEQUENCE [LARGE SCALE GENOMIC DNA]</scope>
    <source>
        <strain evidence="7">DF1</strain>
    </source>
</reference>
<dbReference type="Gene3D" id="3.60.15.10">
    <property type="entry name" value="Ribonuclease Z/Hydroxyacylglutathione hydrolase-like"/>
    <property type="match status" value="1"/>
</dbReference>
<name>A0A1E8GQH5_9LACT</name>
<dbReference type="PANTHER" id="PTHR46233">
    <property type="entry name" value="HYDROXYACYLGLUTATHIONE HYDROLASE GLOC"/>
    <property type="match status" value="1"/>
</dbReference>
<dbReference type="SUPFAM" id="SSF56281">
    <property type="entry name" value="Metallo-hydrolase/oxidoreductase"/>
    <property type="match status" value="1"/>
</dbReference>
<dbReference type="SMART" id="SM00849">
    <property type="entry name" value="Lactamase_B"/>
    <property type="match status" value="1"/>
</dbReference>
<dbReference type="Proteomes" id="UP000178622">
    <property type="component" value="Unassembled WGS sequence"/>
</dbReference>
<evidence type="ECO:0000256" key="1">
    <source>
        <dbReference type="ARBA" id="ARBA00001947"/>
    </source>
</evidence>
<evidence type="ECO:0000313" key="7">
    <source>
        <dbReference type="Proteomes" id="UP000178622"/>
    </source>
</evidence>
<dbReference type="GO" id="GO:0016787">
    <property type="term" value="F:hydrolase activity"/>
    <property type="evidence" value="ECO:0007669"/>
    <property type="project" value="UniProtKB-KW"/>
</dbReference>
<evidence type="ECO:0000313" key="6">
    <source>
        <dbReference type="EMBL" id="OFI49738.1"/>
    </source>
</evidence>
<dbReference type="STRING" id="1859473.BG261_10695"/>
<comment type="cofactor">
    <cofactor evidence="1">
        <name>Zn(2+)</name>
        <dbReference type="ChEBI" id="CHEBI:29105"/>
    </cofactor>
</comment>
<evidence type="ECO:0000256" key="4">
    <source>
        <dbReference type="ARBA" id="ARBA00022833"/>
    </source>
</evidence>